<keyword evidence="7" id="KW-1185">Reference proteome</keyword>
<evidence type="ECO:0000256" key="4">
    <source>
        <dbReference type="PROSITE-ProRule" id="PRU00335"/>
    </source>
</evidence>
<dbReference type="GO" id="GO:0000976">
    <property type="term" value="F:transcription cis-regulatory region binding"/>
    <property type="evidence" value="ECO:0007669"/>
    <property type="project" value="TreeGrafter"/>
</dbReference>
<dbReference type="GO" id="GO:0003700">
    <property type="term" value="F:DNA-binding transcription factor activity"/>
    <property type="evidence" value="ECO:0007669"/>
    <property type="project" value="TreeGrafter"/>
</dbReference>
<feature type="DNA-binding region" description="H-T-H motif" evidence="4">
    <location>
        <begin position="33"/>
        <end position="52"/>
    </location>
</feature>
<evidence type="ECO:0000256" key="1">
    <source>
        <dbReference type="ARBA" id="ARBA00023015"/>
    </source>
</evidence>
<evidence type="ECO:0000256" key="3">
    <source>
        <dbReference type="ARBA" id="ARBA00023163"/>
    </source>
</evidence>
<dbReference type="PROSITE" id="PS50977">
    <property type="entry name" value="HTH_TETR_2"/>
    <property type="match status" value="1"/>
</dbReference>
<dbReference type="Gene3D" id="1.10.357.10">
    <property type="entry name" value="Tetracycline Repressor, domain 2"/>
    <property type="match status" value="1"/>
</dbReference>
<dbReference type="Proteomes" id="UP000262073">
    <property type="component" value="Chromosome"/>
</dbReference>
<evidence type="ECO:0000259" key="5">
    <source>
        <dbReference type="PROSITE" id="PS50977"/>
    </source>
</evidence>
<name>A0A346NKA9_9ALTE</name>
<dbReference type="InterPro" id="IPR050109">
    <property type="entry name" value="HTH-type_TetR-like_transc_reg"/>
</dbReference>
<gene>
    <name evidence="6" type="ORF">D0Y50_05970</name>
</gene>
<dbReference type="AlphaFoldDB" id="A0A346NKA9"/>
<dbReference type="PRINTS" id="PR00455">
    <property type="entry name" value="HTHTETR"/>
</dbReference>
<keyword evidence="3" id="KW-0804">Transcription</keyword>
<evidence type="ECO:0000256" key="2">
    <source>
        <dbReference type="ARBA" id="ARBA00023125"/>
    </source>
</evidence>
<dbReference type="OrthoDB" id="116240at2"/>
<organism evidence="6 7">
    <name type="scientific">Salinimonas sediminis</name>
    <dbReference type="NCBI Taxonomy" id="2303538"/>
    <lineage>
        <taxon>Bacteria</taxon>
        <taxon>Pseudomonadati</taxon>
        <taxon>Pseudomonadota</taxon>
        <taxon>Gammaproteobacteria</taxon>
        <taxon>Alteromonadales</taxon>
        <taxon>Alteromonadaceae</taxon>
        <taxon>Alteromonas/Salinimonas group</taxon>
        <taxon>Salinimonas</taxon>
    </lineage>
</organism>
<keyword evidence="2 4" id="KW-0238">DNA-binding</keyword>
<dbReference type="Pfam" id="PF14246">
    <property type="entry name" value="TetR_C_7"/>
    <property type="match status" value="1"/>
</dbReference>
<sequence length="207" mass="23702">MKSVNRTRSDIKRDAIICAAKQAFQTYGVAGTSMDKLAEIAQVSKRTVYNHFPSKEVIVMHLIRSLWHKCMVSIPVQYEPDTALEPQLTRLLRAEIELVTGEEYLELARVAFGYLFYNPDRLRDEVDQLTAQETVLHRWIKAASEDEKLHITDLAYSVKELSSLIKGHCFWPQLMKMEPPLDDSNKDCIARCTAQLFLSHYATALAQ</sequence>
<dbReference type="PROSITE" id="PS01081">
    <property type="entry name" value="HTH_TETR_1"/>
    <property type="match status" value="1"/>
</dbReference>
<dbReference type="PANTHER" id="PTHR30055:SF224">
    <property type="entry name" value="TRANSCRIPTIONAL REGULATOR TETR FAMILY"/>
    <property type="match status" value="1"/>
</dbReference>
<dbReference type="InterPro" id="IPR009057">
    <property type="entry name" value="Homeodomain-like_sf"/>
</dbReference>
<dbReference type="InterPro" id="IPR001647">
    <property type="entry name" value="HTH_TetR"/>
</dbReference>
<reference evidence="6 7" key="1">
    <citation type="submission" date="2018-08" db="EMBL/GenBank/DDBJ databases">
        <title>Salinimonas sediminis sp. nov., a piezophilic bacterium isolated from a deep-sea sediment sample from the New Britain Trench.</title>
        <authorList>
            <person name="Cao J."/>
        </authorList>
    </citation>
    <scope>NUCLEOTIDE SEQUENCE [LARGE SCALE GENOMIC DNA]</scope>
    <source>
        <strain evidence="6 7">N102</strain>
    </source>
</reference>
<dbReference type="PANTHER" id="PTHR30055">
    <property type="entry name" value="HTH-TYPE TRANSCRIPTIONAL REGULATOR RUTR"/>
    <property type="match status" value="1"/>
</dbReference>
<evidence type="ECO:0000313" key="6">
    <source>
        <dbReference type="EMBL" id="AXR05966.1"/>
    </source>
</evidence>
<dbReference type="EMBL" id="CP031769">
    <property type="protein sequence ID" value="AXR05966.1"/>
    <property type="molecule type" value="Genomic_DNA"/>
</dbReference>
<evidence type="ECO:0000313" key="7">
    <source>
        <dbReference type="Proteomes" id="UP000262073"/>
    </source>
</evidence>
<dbReference type="Gene3D" id="1.10.10.60">
    <property type="entry name" value="Homeodomain-like"/>
    <property type="match status" value="1"/>
</dbReference>
<protein>
    <submittedName>
        <fullName evidence="6">TetR/AcrR family transcriptional regulator</fullName>
    </submittedName>
</protein>
<dbReference type="SUPFAM" id="SSF46689">
    <property type="entry name" value="Homeodomain-like"/>
    <property type="match status" value="1"/>
</dbReference>
<accession>A0A346NKA9</accession>
<dbReference type="Pfam" id="PF00440">
    <property type="entry name" value="TetR_N"/>
    <property type="match status" value="1"/>
</dbReference>
<keyword evidence="1" id="KW-0805">Transcription regulation</keyword>
<dbReference type="FunFam" id="1.10.10.60:FF:000141">
    <property type="entry name" value="TetR family transcriptional regulator"/>
    <property type="match status" value="1"/>
</dbReference>
<feature type="domain" description="HTH tetR-type" evidence="5">
    <location>
        <begin position="10"/>
        <end position="70"/>
    </location>
</feature>
<proteinExistence type="predicted"/>
<dbReference type="KEGG" id="salm:D0Y50_05970"/>
<dbReference type="InterPro" id="IPR039536">
    <property type="entry name" value="TetR_C_Proteobacteria"/>
</dbReference>
<dbReference type="InterPro" id="IPR023772">
    <property type="entry name" value="DNA-bd_HTH_TetR-type_CS"/>
</dbReference>